<evidence type="ECO:0000313" key="2">
    <source>
        <dbReference type="Proteomes" id="UP000238479"/>
    </source>
</evidence>
<comment type="caution">
    <text evidence="1">The sequence shown here is derived from an EMBL/GenBank/DDBJ whole genome shotgun (WGS) entry which is preliminary data.</text>
</comment>
<dbReference type="EMBL" id="PDCK01000042">
    <property type="protein sequence ID" value="PRQ40074.1"/>
    <property type="molecule type" value="Genomic_DNA"/>
</dbReference>
<organism evidence="1 2">
    <name type="scientific">Rosa chinensis</name>
    <name type="common">China rose</name>
    <dbReference type="NCBI Taxonomy" id="74649"/>
    <lineage>
        <taxon>Eukaryota</taxon>
        <taxon>Viridiplantae</taxon>
        <taxon>Streptophyta</taxon>
        <taxon>Embryophyta</taxon>
        <taxon>Tracheophyta</taxon>
        <taxon>Spermatophyta</taxon>
        <taxon>Magnoliopsida</taxon>
        <taxon>eudicotyledons</taxon>
        <taxon>Gunneridae</taxon>
        <taxon>Pentapetalae</taxon>
        <taxon>rosids</taxon>
        <taxon>fabids</taxon>
        <taxon>Rosales</taxon>
        <taxon>Rosaceae</taxon>
        <taxon>Rosoideae</taxon>
        <taxon>Rosoideae incertae sedis</taxon>
        <taxon>Rosa</taxon>
    </lineage>
</organism>
<dbReference type="AlphaFoldDB" id="A0A2P6R0V3"/>
<dbReference type="Proteomes" id="UP000238479">
    <property type="component" value="Chromosome 4"/>
</dbReference>
<sequence>MKYDVQKDHLRPNLIGALPSGRLRLAHGYHSFRLVVADSSVALDHPCIERGMRIDNPKLEIFQRSLL</sequence>
<proteinExistence type="predicted"/>
<reference evidence="1 2" key="1">
    <citation type="journal article" date="2018" name="Nat. Genet.">
        <title>The Rosa genome provides new insights in the design of modern roses.</title>
        <authorList>
            <person name="Bendahmane M."/>
        </authorList>
    </citation>
    <scope>NUCLEOTIDE SEQUENCE [LARGE SCALE GENOMIC DNA]</scope>
    <source>
        <strain evidence="2">cv. Old Blush</strain>
    </source>
</reference>
<gene>
    <name evidence="1" type="ORF">RchiOBHm_Chr4g0432101</name>
</gene>
<accession>A0A2P6R0V3</accession>
<protein>
    <submittedName>
        <fullName evidence="1">Uncharacterized protein</fullName>
    </submittedName>
</protein>
<name>A0A2P6R0V3_ROSCH</name>
<keyword evidence="2" id="KW-1185">Reference proteome</keyword>
<dbReference type="Gramene" id="PRQ40074">
    <property type="protein sequence ID" value="PRQ40074"/>
    <property type="gene ID" value="RchiOBHm_Chr4g0432101"/>
</dbReference>
<evidence type="ECO:0000313" key="1">
    <source>
        <dbReference type="EMBL" id="PRQ40074.1"/>
    </source>
</evidence>